<dbReference type="InterPro" id="IPR044203">
    <property type="entry name" value="GlbO/GLB3-like"/>
</dbReference>
<protein>
    <submittedName>
        <fullName evidence="10">Uncharacterized protein</fullName>
    </submittedName>
</protein>
<evidence type="ECO:0000256" key="3">
    <source>
        <dbReference type="ARBA" id="ARBA00022448"/>
    </source>
</evidence>
<evidence type="ECO:0000256" key="4">
    <source>
        <dbReference type="ARBA" id="ARBA00022617"/>
    </source>
</evidence>
<organism evidence="10 12">
    <name type="scientific">Perkinsus olseni</name>
    <name type="common">Perkinsus atlanticus</name>
    <dbReference type="NCBI Taxonomy" id="32597"/>
    <lineage>
        <taxon>Eukaryota</taxon>
        <taxon>Sar</taxon>
        <taxon>Alveolata</taxon>
        <taxon>Perkinsozoa</taxon>
        <taxon>Perkinsea</taxon>
        <taxon>Perkinsida</taxon>
        <taxon>Perkinsidae</taxon>
        <taxon>Perkinsus</taxon>
    </lineage>
</organism>
<dbReference type="InterPro" id="IPR001486">
    <property type="entry name" value="Hemoglobin_trunc"/>
</dbReference>
<dbReference type="InterPro" id="IPR009050">
    <property type="entry name" value="Globin-like_sf"/>
</dbReference>
<keyword evidence="4" id="KW-0349">Heme</keyword>
<dbReference type="GO" id="GO:0020037">
    <property type="term" value="F:heme binding"/>
    <property type="evidence" value="ECO:0007669"/>
    <property type="project" value="InterPro"/>
</dbReference>
<dbReference type="Gene3D" id="1.10.490.10">
    <property type="entry name" value="Globins"/>
    <property type="match status" value="8"/>
</dbReference>
<evidence type="ECO:0000313" key="9">
    <source>
        <dbReference type="EMBL" id="KAF4668767.1"/>
    </source>
</evidence>
<comment type="similarity">
    <text evidence="2">Belongs to the truncated hemoglobin family. Group I subfamily.</text>
</comment>
<dbReference type="PANTHER" id="PTHR47366:SF2">
    <property type="entry name" value="CHROMOSOME UNDETERMINED SCAFFOLD_37, WHOLE GENOME SHOTGUN SEQUENCE"/>
    <property type="match status" value="1"/>
</dbReference>
<dbReference type="InterPro" id="IPR012292">
    <property type="entry name" value="Globin/Proto"/>
</dbReference>
<dbReference type="PROSITE" id="PS01213">
    <property type="entry name" value="GLOBIN_FAM_2"/>
    <property type="match status" value="1"/>
</dbReference>
<feature type="coiled-coil region" evidence="8">
    <location>
        <begin position="53"/>
        <end position="80"/>
    </location>
</feature>
<dbReference type="InterPro" id="IPR019795">
    <property type="entry name" value="Globin_bac-like_CS"/>
</dbReference>
<keyword evidence="8" id="KW-0175">Coiled coil</keyword>
<dbReference type="EMBL" id="JABANN010000035">
    <property type="protein sequence ID" value="KAF4674163.1"/>
    <property type="molecule type" value="Genomic_DNA"/>
</dbReference>
<sequence>MSDEVGSEKPHNIQSLKTKIAGVVGGLSQIRLAVSLAIPPAGDRKDGFKRLDAEVARRRLEQLRKDIADYKAQVYELAETSDDKKRLRGSLRRKTAVDDKTKPLFERLGGAADIGSAVDLVYDKALADPRTRAYFDKAQKKMSQIRERMQTFVVSYVGGPANYQEEDLKPVHYNMNIMDFHFDAMLEHFNAALLEMGVHSEAIADFLQLLGRIRKYITTGSTVRMALARKAAEHGRDEMFLNLAESEGIAKIMSRTYDMVQVDDRLRSVFKGKDMDAIRQQQTLYMCELLGGPRMYEGRGMLEIHENLKINDYLFDCFVMDADRALHSLNMTEELHDIVISMMEEQRKYVVKGHNKADTQRLVEGKTILDRIGGELNVEAVVETMYFGAERDPRIKFFFFLDKDKLATVKRRVTDFLCGALGGQSTIDVNIVRAVHYPMNIGDHQFDALVENLSTSMELMEVDPDVKGDVLDVVSHLRGEITAGATSRLEIARRKTESAGTDGLYKTLGGDAGIVQFVDELYKICLLDDRIKMFFQGSKLDAVKAAQTIFMQQLLGGAVEYTGRELKRIHQTLLIQDWQFDAFLDNARKALASLDTDSDTTDECTVLMETTRLEVVSAVNRQFDVKRMIQDAHRKPLYERVGGEVTIARLCDSMYTAALEDDRLRFFFEKNKAKVQSIKKKMTQFICGAIGGESAHVLVDSGVRTRLAFLSAITPVVERFSYAYNYGPSTYDPADLRPAHYSMNIASHHFDVMLSFIKEILKTELELDKADVREVLRALQPVRGDIINGYTVRSEIARRSTDNGLDQMFLRVGESEGVTRIVNSLFSILATDARIKRFFKPEKRDQLKQGVTVFLVDRFGGPKNYQGRDLTAAHEGLGITDYHFDAFVADFLRALSASDVDETVVDELIVNLEPLRSQVLGRSDEVNAVVTKNGQTLLERLGGDDQLETLADVMNEKVLEDSRLRFYFEKSHFKRRNIRRKLYQFMSGAFGGPLQYDNTHLKPAHYDMNITDYHFDAFLSVWMAVCKELDVDGEAAEDSIEVLNGVRSAITGGCVVRMEMSRKKAQLESPVQLFERLGGREGVVELADKLFTMVTRDHRIEMFFEGAKLESMWQGLTSYLLQAFGGPQDYQGRPLDEVHEEVLENLRPRVLHAHYLRSGTAHADGSAAK</sequence>
<dbReference type="CDD" id="cd00454">
    <property type="entry name" value="TrHb1_N"/>
    <property type="match status" value="7"/>
</dbReference>
<evidence type="ECO:0000256" key="2">
    <source>
        <dbReference type="ARBA" id="ARBA00009660"/>
    </source>
</evidence>
<dbReference type="OrthoDB" id="2155372at2759"/>
<accession>A0A7J6MRG8</accession>
<name>A0A7J6MRG8_PEROL</name>
<dbReference type="AlphaFoldDB" id="A0A7J6MRG8"/>
<dbReference type="GO" id="GO:0019825">
    <property type="term" value="F:oxygen binding"/>
    <property type="evidence" value="ECO:0007669"/>
    <property type="project" value="InterPro"/>
</dbReference>
<dbReference type="GO" id="GO:0005344">
    <property type="term" value="F:oxygen carrier activity"/>
    <property type="evidence" value="ECO:0007669"/>
    <property type="project" value="InterPro"/>
</dbReference>
<dbReference type="SUPFAM" id="SSF46458">
    <property type="entry name" value="Globin-like"/>
    <property type="match status" value="9"/>
</dbReference>
<evidence type="ECO:0000256" key="8">
    <source>
        <dbReference type="SAM" id="Coils"/>
    </source>
</evidence>
<keyword evidence="3" id="KW-0813">Transport</keyword>
<comment type="caution">
    <text evidence="10">The sequence shown here is derived from an EMBL/GenBank/DDBJ whole genome shotgun (WGS) entry which is preliminary data.</text>
</comment>
<keyword evidence="5" id="KW-0479">Metal-binding</keyword>
<evidence type="ECO:0000313" key="10">
    <source>
        <dbReference type="EMBL" id="KAF4674163.1"/>
    </source>
</evidence>
<evidence type="ECO:0000313" key="12">
    <source>
        <dbReference type="Proteomes" id="UP000572268"/>
    </source>
</evidence>
<comment type="similarity">
    <text evidence="7">Belongs to the truncated hemoglobin family. Group II subfamily.</text>
</comment>
<dbReference type="GO" id="GO:0046872">
    <property type="term" value="F:metal ion binding"/>
    <property type="evidence" value="ECO:0007669"/>
    <property type="project" value="UniProtKB-KW"/>
</dbReference>
<gene>
    <name evidence="10" type="ORF">FOL46_005708</name>
    <name evidence="9" type="ORF">FOZ61_005785</name>
</gene>
<dbReference type="Pfam" id="PF01152">
    <property type="entry name" value="Bac_globin"/>
    <property type="match status" value="7"/>
</dbReference>
<dbReference type="PANTHER" id="PTHR47366">
    <property type="entry name" value="TWO-ON-TWO HEMOGLOBIN-3"/>
    <property type="match status" value="1"/>
</dbReference>
<evidence type="ECO:0000256" key="6">
    <source>
        <dbReference type="ARBA" id="ARBA00023004"/>
    </source>
</evidence>
<evidence type="ECO:0000256" key="7">
    <source>
        <dbReference type="ARBA" id="ARBA00034496"/>
    </source>
</evidence>
<evidence type="ECO:0000256" key="5">
    <source>
        <dbReference type="ARBA" id="ARBA00022723"/>
    </source>
</evidence>
<keyword evidence="6" id="KW-0408">Iron</keyword>
<evidence type="ECO:0000313" key="11">
    <source>
        <dbReference type="Proteomes" id="UP000570595"/>
    </source>
</evidence>
<proteinExistence type="inferred from homology"/>
<dbReference type="Proteomes" id="UP000572268">
    <property type="component" value="Unassembled WGS sequence"/>
</dbReference>
<comment type="cofactor">
    <cofactor evidence="1">
        <name>heme</name>
        <dbReference type="ChEBI" id="CHEBI:30413"/>
    </cofactor>
</comment>
<reference evidence="11 12" key="1">
    <citation type="submission" date="2020-04" db="EMBL/GenBank/DDBJ databases">
        <title>Perkinsus olseni comparative genomics.</title>
        <authorList>
            <person name="Bogema D.R."/>
        </authorList>
    </citation>
    <scope>NUCLEOTIDE SEQUENCE [LARGE SCALE GENOMIC DNA]</scope>
    <source>
        <strain evidence="9">ATCC PRA-179</strain>
        <strain evidence="10">ATCC PRA-31</strain>
    </source>
</reference>
<evidence type="ECO:0000256" key="1">
    <source>
        <dbReference type="ARBA" id="ARBA00001971"/>
    </source>
</evidence>
<dbReference type="EMBL" id="JABAHT010000032">
    <property type="protein sequence ID" value="KAF4668767.1"/>
    <property type="molecule type" value="Genomic_DNA"/>
</dbReference>
<dbReference type="Proteomes" id="UP000570595">
    <property type="component" value="Unassembled WGS sequence"/>
</dbReference>